<dbReference type="InterPro" id="IPR036612">
    <property type="entry name" value="KH_dom_type_1_sf"/>
</dbReference>
<name>R7Q340_CHOCR</name>
<dbReference type="OrthoDB" id="1650at2759"/>
<dbReference type="FunFam" id="2.40.50.140:FF:000038">
    <property type="entry name" value="Exosome complex component RRP4"/>
    <property type="match status" value="1"/>
</dbReference>
<evidence type="ECO:0000256" key="3">
    <source>
        <dbReference type="ARBA" id="ARBA00022552"/>
    </source>
</evidence>
<dbReference type="GO" id="GO:0000176">
    <property type="term" value="C:nuclear exosome (RNase complex)"/>
    <property type="evidence" value="ECO:0007669"/>
    <property type="project" value="TreeGrafter"/>
</dbReference>
<reference evidence="11" key="1">
    <citation type="journal article" date="2013" name="Proc. Natl. Acad. Sci. U.S.A.">
        <title>Genome structure and metabolic features in the red seaweed Chondrus crispus shed light on evolution of the Archaeplastida.</title>
        <authorList>
            <person name="Collen J."/>
            <person name="Porcel B."/>
            <person name="Carre W."/>
            <person name="Ball S.G."/>
            <person name="Chaparro C."/>
            <person name="Tonon T."/>
            <person name="Barbeyron T."/>
            <person name="Michel G."/>
            <person name="Noel B."/>
            <person name="Valentin K."/>
            <person name="Elias M."/>
            <person name="Artiguenave F."/>
            <person name="Arun A."/>
            <person name="Aury J.M."/>
            <person name="Barbosa-Neto J.F."/>
            <person name="Bothwell J.H."/>
            <person name="Bouget F.Y."/>
            <person name="Brillet L."/>
            <person name="Cabello-Hurtado F."/>
            <person name="Capella-Gutierrez S."/>
            <person name="Charrier B."/>
            <person name="Cladiere L."/>
            <person name="Cock J.M."/>
            <person name="Coelho S.M."/>
            <person name="Colleoni C."/>
            <person name="Czjzek M."/>
            <person name="Da Silva C."/>
            <person name="Delage L."/>
            <person name="Denoeud F."/>
            <person name="Deschamps P."/>
            <person name="Dittami S.M."/>
            <person name="Gabaldon T."/>
            <person name="Gachon C.M."/>
            <person name="Groisillier A."/>
            <person name="Herve C."/>
            <person name="Jabbari K."/>
            <person name="Katinka M."/>
            <person name="Kloareg B."/>
            <person name="Kowalczyk N."/>
            <person name="Labadie K."/>
            <person name="Leblanc C."/>
            <person name="Lopez P.J."/>
            <person name="McLachlan D.H."/>
            <person name="Meslet-Cladiere L."/>
            <person name="Moustafa A."/>
            <person name="Nehr Z."/>
            <person name="Nyvall Collen P."/>
            <person name="Panaud O."/>
            <person name="Partensky F."/>
            <person name="Poulain J."/>
            <person name="Rensing S.A."/>
            <person name="Rousvoal S."/>
            <person name="Samson G."/>
            <person name="Symeonidi A."/>
            <person name="Weissenbach J."/>
            <person name="Zambounis A."/>
            <person name="Wincker P."/>
            <person name="Boyen C."/>
        </authorList>
    </citation>
    <scope>NUCLEOTIDE SEQUENCE [LARGE SCALE GENOMIC DNA]</scope>
    <source>
        <strain evidence="11">cv. Stackhouse</strain>
    </source>
</reference>
<dbReference type="EMBL" id="HG001477">
    <property type="protein sequence ID" value="CDF32318.1"/>
    <property type="molecule type" value="Genomic_DNA"/>
</dbReference>
<gene>
    <name evidence="10" type="ORF">CHC_T00008051001</name>
</gene>
<dbReference type="SUPFAM" id="SSF54791">
    <property type="entry name" value="Eukaryotic type KH-domain (KH-domain type I)"/>
    <property type="match status" value="1"/>
</dbReference>
<dbReference type="Proteomes" id="UP000012073">
    <property type="component" value="Unassembled WGS sequence"/>
</dbReference>
<keyword evidence="5" id="KW-0694">RNA-binding</keyword>
<dbReference type="Gramene" id="CDF32318">
    <property type="protein sequence ID" value="CDF32318"/>
    <property type="gene ID" value="CHC_T00008051001"/>
</dbReference>
<dbReference type="GeneID" id="17319744"/>
<evidence type="ECO:0000313" key="11">
    <source>
        <dbReference type="Proteomes" id="UP000012073"/>
    </source>
</evidence>
<dbReference type="Pfam" id="PF21266">
    <property type="entry name" value="S1_RRP4"/>
    <property type="match status" value="1"/>
</dbReference>
<evidence type="ECO:0000256" key="5">
    <source>
        <dbReference type="ARBA" id="ARBA00022884"/>
    </source>
</evidence>
<dbReference type="STRING" id="2769.R7Q340"/>
<dbReference type="AlphaFoldDB" id="R7Q340"/>
<dbReference type="CDD" id="cd22525">
    <property type="entry name" value="KH-I_Rrp4_eukar"/>
    <property type="match status" value="1"/>
</dbReference>
<dbReference type="GO" id="GO:0000467">
    <property type="term" value="P:exonucleolytic trimming to generate mature 3'-end of 5.8S rRNA from tricistronic rRNA transcript (SSU-rRNA, 5.8S rRNA, LSU-rRNA)"/>
    <property type="evidence" value="ECO:0007669"/>
    <property type="project" value="TreeGrafter"/>
</dbReference>
<protein>
    <submittedName>
        <fullName evidence="10">Uncharacterized protein</fullName>
    </submittedName>
</protein>
<evidence type="ECO:0000256" key="4">
    <source>
        <dbReference type="ARBA" id="ARBA00022835"/>
    </source>
</evidence>
<accession>R7Q340</accession>
<dbReference type="RefSeq" id="XP_005711983.1">
    <property type="nucleotide sequence ID" value="XM_005711926.1"/>
</dbReference>
<dbReference type="GO" id="GO:0000177">
    <property type="term" value="C:cytoplasmic exosome (RNase complex)"/>
    <property type="evidence" value="ECO:0007669"/>
    <property type="project" value="TreeGrafter"/>
</dbReference>
<dbReference type="PhylomeDB" id="R7Q340"/>
<dbReference type="GO" id="GO:0071051">
    <property type="term" value="P:poly(A)-dependent snoRNA 3'-end processing"/>
    <property type="evidence" value="ECO:0007669"/>
    <property type="project" value="TreeGrafter"/>
</dbReference>
<comment type="subcellular location">
    <subcellularLocation>
        <location evidence="1">Nucleus</location>
    </subcellularLocation>
</comment>
<organism evidence="10 11">
    <name type="scientific">Chondrus crispus</name>
    <name type="common">Carrageen Irish moss</name>
    <name type="synonym">Polymorpha crispa</name>
    <dbReference type="NCBI Taxonomy" id="2769"/>
    <lineage>
        <taxon>Eukaryota</taxon>
        <taxon>Rhodophyta</taxon>
        <taxon>Florideophyceae</taxon>
        <taxon>Rhodymeniophycidae</taxon>
        <taxon>Gigartinales</taxon>
        <taxon>Gigartinaceae</taxon>
        <taxon>Chondrus</taxon>
    </lineage>
</organism>
<dbReference type="GO" id="GO:0034475">
    <property type="term" value="P:U4 snRNA 3'-end processing"/>
    <property type="evidence" value="ECO:0007669"/>
    <property type="project" value="TreeGrafter"/>
</dbReference>
<evidence type="ECO:0000259" key="8">
    <source>
        <dbReference type="Pfam" id="PF15985"/>
    </source>
</evidence>
<keyword evidence="4" id="KW-0271">Exosome</keyword>
<dbReference type="PANTHER" id="PTHR21321:SF4">
    <property type="entry name" value="EXOSOME COMPLEX COMPONENT RRP4"/>
    <property type="match status" value="1"/>
</dbReference>
<dbReference type="GO" id="GO:0071034">
    <property type="term" value="P:CUT catabolic process"/>
    <property type="evidence" value="ECO:0007669"/>
    <property type="project" value="TreeGrafter"/>
</dbReference>
<comment type="similarity">
    <text evidence="2">Belongs to the RRP4 family.</text>
</comment>
<dbReference type="GO" id="GO:0071038">
    <property type="term" value="P:TRAMP-dependent tRNA surveillance pathway"/>
    <property type="evidence" value="ECO:0007669"/>
    <property type="project" value="TreeGrafter"/>
</dbReference>
<dbReference type="GO" id="GO:0071035">
    <property type="term" value="P:nuclear polyadenylation-dependent rRNA catabolic process"/>
    <property type="evidence" value="ECO:0007669"/>
    <property type="project" value="TreeGrafter"/>
</dbReference>
<feature type="region of interest" description="Disordered" evidence="7">
    <location>
        <begin position="1"/>
        <end position="21"/>
    </location>
</feature>
<evidence type="ECO:0000256" key="6">
    <source>
        <dbReference type="ARBA" id="ARBA00023242"/>
    </source>
</evidence>
<dbReference type="CDD" id="cd05789">
    <property type="entry name" value="S1_Rrp4"/>
    <property type="match status" value="1"/>
</dbReference>
<evidence type="ECO:0000313" key="10">
    <source>
        <dbReference type="EMBL" id="CDF32318.1"/>
    </source>
</evidence>
<dbReference type="Pfam" id="PF15985">
    <property type="entry name" value="KH_6"/>
    <property type="match status" value="1"/>
</dbReference>
<evidence type="ECO:0000256" key="7">
    <source>
        <dbReference type="SAM" id="MobiDB-lite"/>
    </source>
</evidence>
<evidence type="ECO:0000256" key="2">
    <source>
        <dbReference type="ARBA" id="ARBA00009155"/>
    </source>
</evidence>
<dbReference type="OMA" id="GPYIPEV"/>
<dbReference type="InterPro" id="IPR012340">
    <property type="entry name" value="NA-bd_OB-fold"/>
</dbReference>
<dbReference type="InterPro" id="IPR048565">
    <property type="entry name" value="S1_RRP4"/>
</dbReference>
<sequence>MSTPTFSIVRPPPPSTASAPLSHIPITIPGSTIPTEDLSVRARGTLLSTTGSTRVLTATVAGVITRVNKLVMVRPLRAKYIPETGDVVIGRVTDLAGRRWRLDVNAARHAILLLSAVNLPGGIQRRRTYQDELNMRAFFTEGDLVSAEVQEQWDDGCVALHTRSLRYGKLSGGTFVPVQPELVKRAKKHFHRLDCGVHAILGNNGYIFLAERAEKEGGATTPEMRKMVARVRNAVLALDTEFIAIGPDTIMSVYDASIEEGVELRDMTRPDITAKICEGARSMRAAA</sequence>
<evidence type="ECO:0000259" key="9">
    <source>
        <dbReference type="Pfam" id="PF21266"/>
    </source>
</evidence>
<keyword evidence="11" id="KW-1185">Reference proteome</keyword>
<dbReference type="InterPro" id="IPR004088">
    <property type="entry name" value="KH_dom_type_1"/>
</dbReference>
<feature type="domain" description="RRP4 S1" evidence="9">
    <location>
        <begin position="79"/>
        <end position="151"/>
    </location>
</feature>
<proteinExistence type="inferred from homology"/>
<dbReference type="SUPFAM" id="SSF50249">
    <property type="entry name" value="Nucleic acid-binding proteins"/>
    <property type="match status" value="1"/>
</dbReference>
<dbReference type="PANTHER" id="PTHR21321">
    <property type="entry name" value="PNAS-3 RELATED"/>
    <property type="match status" value="1"/>
</dbReference>
<dbReference type="KEGG" id="ccp:CHC_T00008051001"/>
<feature type="domain" description="K Homology" evidence="8">
    <location>
        <begin position="173"/>
        <end position="211"/>
    </location>
</feature>
<dbReference type="Gene3D" id="2.40.50.140">
    <property type="entry name" value="Nucleic acid-binding proteins"/>
    <property type="match status" value="1"/>
</dbReference>
<dbReference type="Gene3D" id="2.40.50.100">
    <property type="match status" value="1"/>
</dbReference>
<dbReference type="InterPro" id="IPR026699">
    <property type="entry name" value="Exosome_RNA_bind1/RRP40/RRP4"/>
</dbReference>
<dbReference type="GO" id="GO:0003723">
    <property type="term" value="F:RNA binding"/>
    <property type="evidence" value="ECO:0007669"/>
    <property type="project" value="UniProtKB-KW"/>
</dbReference>
<keyword evidence="3" id="KW-0698">rRNA processing</keyword>
<keyword evidence="6" id="KW-0539">Nucleus</keyword>
<evidence type="ECO:0000256" key="1">
    <source>
        <dbReference type="ARBA" id="ARBA00004123"/>
    </source>
</evidence>